<dbReference type="EMBL" id="CP060490">
    <property type="protein sequence ID" value="QNL43529.1"/>
    <property type="molecule type" value="Genomic_DNA"/>
</dbReference>
<keyword evidence="1" id="KW-0175">Coiled coil</keyword>
<evidence type="ECO:0000256" key="1">
    <source>
        <dbReference type="SAM" id="Coils"/>
    </source>
</evidence>
<feature type="domain" description="DZANK-type" evidence="2">
    <location>
        <begin position="110"/>
        <end position="160"/>
    </location>
</feature>
<accession>A0A7G9B1U8</accession>
<gene>
    <name evidence="3" type="ORF">H8790_08545</name>
</gene>
<dbReference type="Pfam" id="PF12773">
    <property type="entry name" value="DZR"/>
    <property type="match status" value="1"/>
</dbReference>
<reference evidence="3 4" key="1">
    <citation type="submission" date="2020-08" db="EMBL/GenBank/DDBJ databases">
        <authorList>
            <person name="Liu C."/>
            <person name="Sun Q."/>
        </authorList>
    </citation>
    <scope>NUCLEOTIDE SEQUENCE [LARGE SCALE GENOMIC DNA]</scope>
    <source>
        <strain evidence="3 4">NSJ-62</strain>
    </source>
</reference>
<dbReference type="InterPro" id="IPR025874">
    <property type="entry name" value="DZR"/>
</dbReference>
<keyword evidence="4" id="KW-1185">Reference proteome</keyword>
<organism evidence="3 4">
    <name type="scientific">Oscillibacter hominis</name>
    <dbReference type="NCBI Taxonomy" id="2763056"/>
    <lineage>
        <taxon>Bacteria</taxon>
        <taxon>Bacillati</taxon>
        <taxon>Bacillota</taxon>
        <taxon>Clostridia</taxon>
        <taxon>Eubacteriales</taxon>
        <taxon>Oscillospiraceae</taxon>
        <taxon>Oscillibacter</taxon>
    </lineage>
</organism>
<dbReference type="Proteomes" id="UP000515960">
    <property type="component" value="Chromosome"/>
</dbReference>
<evidence type="ECO:0000259" key="2">
    <source>
        <dbReference type="Pfam" id="PF12773"/>
    </source>
</evidence>
<proteinExistence type="predicted"/>
<feature type="coiled-coil region" evidence="1">
    <location>
        <begin position="70"/>
        <end position="97"/>
    </location>
</feature>
<evidence type="ECO:0000313" key="3">
    <source>
        <dbReference type="EMBL" id="QNL43529.1"/>
    </source>
</evidence>
<name>A0A7G9B1U8_9FIRM</name>
<dbReference type="KEGG" id="ohi:H8790_08545"/>
<dbReference type="AlphaFoldDB" id="A0A7G9B1U8"/>
<sequence length="165" mass="17284">MAFFDKLNDLAKNIGDKTNDAIETTKLNSKISTERSAAGEDLKKIGEFYYAKYAETGEAAPEILEFCHSAKAHYDAMAEAQVEIDRIKAENEAEKAAPAVPVHTASGIACAACGKVNSPGTKFCCECGGKLEAPAAPQTKTCPECGAAVAGGLRFCGECGARLEG</sequence>
<evidence type="ECO:0000313" key="4">
    <source>
        <dbReference type="Proteomes" id="UP000515960"/>
    </source>
</evidence>
<dbReference type="RefSeq" id="WP_187332120.1">
    <property type="nucleotide sequence ID" value="NZ_CP060490.1"/>
</dbReference>
<protein>
    <submittedName>
        <fullName evidence="3">Zinc ribbon domain-containing protein</fullName>
    </submittedName>
</protein>